<keyword evidence="5 8" id="KW-0378">Hydrolase</keyword>
<evidence type="ECO:0000256" key="7">
    <source>
        <dbReference type="ARBA" id="ARBA00023295"/>
    </source>
</evidence>
<dbReference type="InterPro" id="IPR013780">
    <property type="entry name" value="Glyco_hydro_b"/>
</dbReference>
<evidence type="ECO:0000256" key="4">
    <source>
        <dbReference type="ARBA" id="ARBA00022729"/>
    </source>
</evidence>
<dbReference type="SUPFAM" id="SSF51445">
    <property type="entry name" value="(Trans)glycosidases"/>
    <property type="match status" value="1"/>
</dbReference>
<proteinExistence type="inferred from homology"/>
<dbReference type="Pfam" id="PF17801">
    <property type="entry name" value="Melibiase_C"/>
    <property type="match status" value="1"/>
</dbReference>
<dbReference type="PRINTS" id="PR00740">
    <property type="entry name" value="GLHYDRLASE27"/>
</dbReference>
<dbReference type="InterPro" id="IPR000111">
    <property type="entry name" value="Glyco_hydro_27/36_CS"/>
</dbReference>
<dbReference type="InterPro" id="IPR038637">
    <property type="entry name" value="NPCBM_sf"/>
</dbReference>
<dbReference type="Pfam" id="PF16499">
    <property type="entry name" value="Melibiase_2"/>
    <property type="match status" value="1"/>
</dbReference>
<comment type="catalytic activity">
    <reaction evidence="1 8">
        <text>Hydrolysis of terminal, non-reducing alpha-D-galactose residues in alpha-D-galactosides, including galactose oligosaccharides, galactomannans and galactolipids.</text>
        <dbReference type="EC" id="3.2.1.22"/>
    </reaction>
</comment>
<accession>A0A7Z0WET0</accession>
<dbReference type="Proteomes" id="UP000185696">
    <property type="component" value="Unassembled WGS sequence"/>
</dbReference>
<evidence type="ECO:0000256" key="2">
    <source>
        <dbReference type="ARBA" id="ARBA00009743"/>
    </source>
</evidence>
<keyword evidence="4 9" id="KW-0732">Signal</keyword>
<organism evidence="11 12">
    <name type="scientific">Actinophytocola xinjiangensis</name>
    <dbReference type="NCBI Taxonomy" id="485602"/>
    <lineage>
        <taxon>Bacteria</taxon>
        <taxon>Bacillati</taxon>
        <taxon>Actinomycetota</taxon>
        <taxon>Actinomycetes</taxon>
        <taxon>Pseudonocardiales</taxon>
        <taxon>Pseudonocardiaceae</taxon>
    </lineage>
</organism>
<dbReference type="CDD" id="cd14792">
    <property type="entry name" value="GH27"/>
    <property type="match status" value="1"/>
</dbReference>
<dbReference type="InterPro" id="IPR002241">
    <property type="entry name" value="Glyco_hydro_27"/>
</dbReference>
<dbReference type="EMBL" id="MSIF01000027">
    <property type="protein sequence ID" value="OLF05648.1"/>
    <property type="molecule type" value="Genomic_DNA"/>
</dbReference>
<dbReference type="InterPro" id="IPR017853">
    <property type="entry name" value="GH"/>
</dbReference>
<dbReference type="SMART" id="SM00776">
    <property type="entry name" value="NPCBM"/>
    <property type="match status" value="1"/>
</dbReference>
<dbReference type="SUPFAM" id="SSF49785">
    <property type="entry name" value="Galactose-binding domain-like"/>
    <property type="match status" value="1"/>
</dbReference>
<dbReference type="InterPro" id="IPR013783">
    <property type="entry name" value="Ig-like_fold"/>
</dbReference>
<keyword evidence="7 8" id="KW-0326">Glycosidase</keyword>
<dbReference type="Pfam" id="PF08305">
    <property type="entry name" value="NPCBM"/>
    <property type="match status" value="1"/>
</dbReference>
<dbReference type="PANTHER" id="PTHR11452:SF75">
    <property type="entry name" value="ALPHA-GALACTOSIDASE MEL1"/>
    <property type="match status" value="1"/>
</dbReference>
<keyword evidence="12" id="KW-1185">Reference proteome</keyword>
<dbReference type="EC" id="3.2.1.22" evidence="3 8"/>
<keyword evidence="6 8" id="KW-1015">Disulfide bond</keyword>
<dbReference type="FunFam" id="3.20.20.70:FF:000202">
    <property type="entry name" value="Alpha-galactosidase"/>
    <property type="match status" value="1"/>
</dbReference>
<dbReference type="Gene3D" id="2.60.40.1180">
    <property type="entry name" value="Golgi alpha-mannosidase II"/>
    <property type="match status" value="1"/>
</dbReference>
<feature type="signal peptide" evidence="9">
    <location>
        <begin position="1"/>
        <end position="17"/>
    </location>
</feature>
<evidence type="ECO:0000256" key="5">
    <source>
        <dbReference type="ARBA" id="ARBA00022801"/>
    </source>
</evidence>
<dbReference type="SUPFAM" id="SSF51011">
    <property type="entry name" value="Glycosyl hydrolase domain"/>
    <property type="match status" value="1"/>
</dbReference>
<dbReference type="PANTHER" id="PTHR11452">
    <property type="entry name" value="ALPHA-GALACTOSIDASE/ALPHA-N-ACETYLGALACTOSAMINIDASE"/>
    <property type="match status" value="1"/>
</dbReference>
<dbReference type="InterPro" id="IPR013785">
    <property type="entry name" value="Aldolase_TIM"/>
</dbReference>
<evidence type="ECO:0000256" key="6">
    <source>
        <dbReference type="ARBA" id="ARBA00023157"/>
    </source>
</evidence>
<dbReference type="Gene3D" id="2.60.40.10">
    <property type="entry name" value="Immunoglobulins"/>
    <property type="match status" value="1"/>
</dbReference>
<protein>
    <recommendedName>
        <fullName evidence="3 8">Alpha-galactosidase</fullName>
        <ecNumber evidence="3 8">3.2.1.22</ecNumber>
    </recommendedName>
    <alternativeName>
        <fullName evidence="8">Melibiase</fullName>
    </alternativeName>
</protein>
<dbReference type="Gene3D" id="3.20.20.70">
    <property type="entry name" value="Aldolase class I"/>
    <property type="match status" value="1"/>
</dbReference>
<dbReference type="InterPro" id="IPR041233">
    <property type="entry name" value="Melibiase_C"/>
</dbReference>
<dbReference type="InterPro" id="IPR013222">
    <property type="entry name" value="Glyco_hyd_98_carb-bd"/>
</dbReference>
<dbReference type="Pfam" id="PF10633">
    <property type="entry name" value="NPCBM_assoc"/>
    <property type="match status" value="1"/>
</dbReference>
<evidence type="ECO:0000256" key="9">
    <source>
        <dbReference type="SAM" id="SignalP"/>
    </source>
</evidence>
<dbReference type="PROSITE" id="PS00512">
    <property type="entry name" value="ALPHA_GALACTOSIDASE"/>
    <property type="match status" value="1"/>
</dbReference>
<dbReference type="Gene3D" id="2.60.120.1060">
    <property type="entry name" value="NPCBM/NEW2 domain"/>
    <property type="match status" value="1"/>
</dbReference>
<name>A0A7Z0WET0_9PSEU</name>
<comment type="similarity">
    <text evidence="2 8">Belongs to the glycosyl hydrolase 27 family.</text>
</comment>
<evidence type="ECO:0000313" key="11">
    <source>
        <dbReference type="EMBL" id="OLF05648.1"/>
    </source>
</evidence>
<evidence type="ECO:0000313" key="12">
    <source>
        <dbReference type="Proteomes" id="UP000185696"/>
    </source>
</evidence>
<dbReference type="InterPro" id="IPR008979">
    <property type="entry name" value="Galactose-bd-like_sf"/>
</dbReference>
<gene>
    <name evidence="11" type="ORF">BLA60_35735</name>
</gene>
<dbReference type="GO" id="GO:0004557">
    <property type="term" value="F:alpha-galactosidase activity"/>
    <property type="evidence" value="ECO:0007669"/>
    <property type="project" value="UniProtKB-EC"/>
</dbReference>
<evidence type="ECO:0000259" key="10">
    <source>
        <dbReference type="SMART" id="SM00776"/>
    </source>
</evidence>
<evidence type="ECO:0000256" key="8">
    <source>
        <dbReference type="RuleBase" id="RU361168"/>
    </source>
</evidence>
<feature type="domain" description="Glycosyl hydrolase family 98 putative carbohydrate-binding module" evidence="10">
    <location>
        <begin position="495"/>
        <end position="634"/>
    </location>
</feature>
<comment type="caution">
    <text evidence="11">The sequence shown here is derived from an EMBL/GenBank/DDBJ whole genome shotgun (WGS) entry which is preliminary data.</text>
</comment>
<sequence length="636" mass="66617">MVTVLTLLIGFAPPATAEKPPLAPTPPMGWNSWNRFGCDIDENLIRQTADAMVTSGMTAAGYEYVNIDDCWMAPTRDAAGRLAPDPVRFPNGIAALADYVHAKGLKLGLYSSAGTHTCQGLPASLDHEVTDARTFAEWGVDLLKYDNCHNEGRPALERYTAMADALEATGRPIVYSICEWGANDPWEWAARVGGHYWRTTGDIADNWGSVMSILDQQVGLEAFSGPNAWNDPDMLEVGNGGMTTEEYRAHLSLWSLLNAPLIAGNDLRAMDPTTRALLTDPDVIAVNQDWAGVQGHRLADDGDLEVWAKPTSDGGAAVVLFNRGLTGARVSTTAGALGLPDSPAYTMRDLWANTIVVTDGPVRASVPPHGARMYVVAPGGGSGEPAVSAEVVTDRYADPGQTLTATVRVSNDGPVPARGVRVLLDAPPGWLVSPAGGATVPAVGPGGESTVDFTVTVPAGEPTGTHALSAEINYRAGQLVRRLTGYGAVIIATTPSGSPWLSALPPVSTQVGWGQLGVDRSVDGNPLTIGGLTYARGVAPHAESELRYHLGGACTRFTSAAGIDDEVGDRGSSTFTVRGDGVTLAESEVVTGADGPVALDVDVTGVTELVLLTDDGGDGIDYDHTQWADAALTCQN</sequence>
<evidence type="ECO:0000256" key="3">
    <source>
        <dbReference type="ARBA" id="ARBA00012755"/>
    </source>
</evidence>
<reference evidence="11 12" key="1">
    <citation type="submission" date="2016-12" db="EMBL/GenBank/DDBJ databases">
        <title>The draft genome sequence of Actinophytocola xinjiangensis.</title>
        <authorList>
            <person name="Wang W."/>
            <person name="Yuan L."/>
        </authorList>
    </citation>
    <scope>NUCLEOTIDE SEQUENCE [LARGE SCALE GENOMIC DNA]</scope>
    <source>
        <strain evidence="11 12">CGMCC 4.4663</strain>
    </source>
</reference>
<dbReference type="GO" id="GO:0016052">
    <property type="term" value="P:carbohydrate catabolic process"/>
    <property type="evidence" value="ECO:0007669"/>
    <property type="project" value="UniProtKB-ARBA"/>
</dbReference>
<evidence type="ECO:0000256" key="1">
    <source>
        <dbReference type="ARBA" id="ARBA00001255"/>
    </source>
</evidence>
<feature type="chain" id="PRO_5031187103" description="Alpha-galactosidase" evidence="9">
    <location>
        <begin position="18"/>
        <end position="636"/>
    </location>
</feature>
<dbReference type="InterPro" id="IPR018905">
    <property type="entry name" value="A-galactase_NEW3"/>
</dbReference>
<dbReference type="AlphaFoldDB" id="A0A7Z0WET0"/>